<gene>
    <name evidence="1" type="ORF">QRX50_06880</name>
</gene>
<dbReference type="EMBL" id="CP127294">
    <property type="protein sequence ID" value="WIX80492.1"/>
    <property type="molecule type" value="Genomic_DNA"/>
</dbReference>
<name>A0A9Y2IIN9_9PSEU</name>
<evidence type="ECO:0000313" key="1">
    <source>
        <dbReference type="EMBL" id="WIX80492.1"/>
    </source>
</evidence>
<proteinExistence type="predicted"/>
<organism evidence="1 2">
    <name type="scientific">Amycolatopsis carbonis</name>
    <dbReference type="NCBI Taxonomy" id="715471"/>
    <lineage>
        <taxon>Bacteria</taxon>
        <taxon>Bacillati</taxon>
        <taxon>Actinomycetota</taxon>
        <taxon>Actinomycetes</taxon>
        <taxon>Pseudonocardiales</taxon>
        <taxon>Pseudonocardiaceae</taxon>
        <taxon>Amycolatopsis</taxon>
    </lineage>
</organism>
<sequence length="198" mass="21881">MRAAELKQAGEVDEIIERDYAKVWLRRKEKLLLGCPPAHGHVVAWVGGTLHLPYAPAREPVKVTTAPGRWPTPAGLPDEDWTDDPSLAYRVEASTTADLAARIADHLAFSAGAARLTWTDRRLALVYPTKFVAEPDTKDFFVTAEELPADVVARLDAVTPGRSFPPEPGIRFTFADGSMLTQRDLLAPMKVRRALSRR</sequence>
<dbReference type="Proteomes" id="UP001236014">
    <property type="component" value="Chromosome"/>
</dbReference>
<reference evidence="1 2" key="1">
    <citation type="submission" date="2023-06" db="EMBL/GenBank/DDBJ databases">
        <authorList>
            <person name="Oyuntsetseg B."/>
            <person name="Kim S.B."/>
        </authorList>
    </citation>
    <scope>NUCLEOTIDE SEQUENCE [LARGE SCALE GENOMIC DNA]</scope>
    <source>
        <strain evidence="1 2">2-15</strain>
    </source>
</reference>
<dbReference type="RefSeq" id="WP_285971121.1">
    <property type="nucleotide sequence ID" value="NZ_CP127294.1"/>
</dbReference>
<keyword evidence="2" id="KW-1185">Reference proteome</keyword>
<dbReference type="KEGG" id="acab:QRX50_06880"/>
<evidence type="ECO:0000313" key="2">
    <source>
        <dbReference type="Proteomes" id="UP001236014"/>
    </source>
</evidence>
<accession>A0A9Y2IIN9</accession>
<dbReference type="AlphaFoldDB" id="A0A9Y2IIN9"/>
<protein>
    <submittedName>
        <fullName evidence="1">Uncharacterized protein</fullName>
    </submittedName>
</protein>